<dbReference type="OrthoDB" id="9796521at2"/>
<dbReference type="Proteomes" id="UP000235584">
    <property type="component" value="Chromosome"/>
</dbReference>
<evidence type="ECO:0000313" key="2">
    <source>
        <dbReference type="Proteomes" id="UP000235584"/>
    </source>
</evidence>
<dbReference type="EMBL" id="CP025704">
    <property type="protein sequence ID" value="AUN96958.1"/>
    <property type="molecule type" value="Genomic_DNA"/>
</dbReference>
<proteinExistence type="predicted"/>
<keyword evidence="2" id="KW-1185">Reference proteome</keyword>
<dbReference type="InterPro" id="IPR037523">
    <property type="entry name" value="VOC_core"/>
</dbReference>
<dbReference type="RefSeq" id="WP_102242253.1">
    <property type="nucleotide sequence ID" value="NZ_CP025704.1"/>
</dbReference>
<dbReference type="Gene3D" id="3.10.180.10">
    <property type="entry name" value="2,3-Dihydroxybiphenyl 1,2-Dioxygenase, domain 1"/>
    <property type="match status" value="1"/>
</dbReference>
<dbReference type="InterPro" id="IPR004360">
    <property type="entry name" value="Glyas_Fos-R_dOase_dom"/>
</dbReference>
<protein>
    <submittedName>
        <fullName evidence="1">Uncharacterized protein</fullName>
    </submittedName>
</protein>
<sequence length="120" mass="13781">MITGYKDIYYNVKDMKKAVTFYQEALQMFVETGDEYWTSMVVGNLCLGLHWNEGQDVPKTVRDNHGQENGGTLTLSSDNIEEDRARIEKYGGKILSENKQPWGHMLVFEDVDGNILKLMK</sequence>
<dbReference type="PROSITE" id="PS51819">
    <property type="entry name" value="VOC"/>
    <property type="match status" value="1"/>
</dbReference>
<dbReference type="SUPFAM" id="SSF54593">
    <property type="entry name" value="Glyoxalase/Bleomycin resistance protein/Dihydroxybiphenyl dioxygenase"/>
    <property type="match status" value="1"/>
</dbReference>
<accession>A0A2K9NN78</accession>
<dbReference type="Pfam" id="PF00903">
    <property type="entry name" value="Glyoxalase"/>
    <property type="match status" value="1"/>
</dbReference>
<dbReference type="AlphaFoldDB" id="A0A2K9NN78"/>
<evidence type="ECO:0000313" key="1">
    <source>
        <dbReference type="EMBL" id="AUN96958.1"/>
    </source>
</evidence>
<dbReference type="KEGG" id="bsto:C0V70_02315"/>
<dbReference type="InterPro" id="IPR029068">
    <property type="entry name" value="Glyas_Bleomycin-R_OHBP_Dase"/>
</dbReference>
<dbReference type="CDD" id="cd06587">
    <property type="entry name" value="VOC"/>
    <property type="match status" value="1"/>
</dbReference>
<reference evidence="1 2" key="1">
    <citation type="submission" date="2018-01" db="EMBL/GenBank/DDBJ databases">
        <title>Complete genome sequence of Bacteriovorax stolpii DSM12778.</title>
        <authorList>
            <person name="Tang B."/>
            <person name="Chang J."/>
        </authorList>
    </citation>
    <scope>NUCLEOTIDE SEQUENCE [LARGE SCALE GENOMIC DNA]</scope>
    <source>
        <strain evidence="1 2">DSM 12778</strain>
    </source>
</reference>
<gene>
    <name evidence="1" type="ORF">C0V70_02315</name>
</gene>
<name>A0A2K9NN78_BACTC</name>
<organism evidence="1 2">
    <name type="scientific">Bacteriovorax stolpii</name>
    <name type="common">Bdellovibrio stolpii</name>
    <dbReference type="NCBI Taxonomy" id="960"/>
    <lineage>
        <taxon>Bacteria</taxon>
        <taxon>Pseudomonadati</taxon>
        <taxon>Bdellovibrionota</taxon>
        <taxon>Bacteriovoracia</taxon>
        <taxon>Bacteriovoracales</taxon>
        <taxon>Bacteriovoracaceae</taxon>
        <taxon>Bacteriovorax</taxon>
    </lineage>
</organism>